<comment type="caution">
    <text evidence="3">The sequence shown here is derived from an EMBL/GenBank/DDBJ whole genome shotgun (WGS) entry which is preliminary data.</text>
</comment>
<dbReference type="InterPro" id="IPR053134">
    <property type="entry name" value="RNA-dir_DNA_polymerase"/>
</dbReference>
<dbReference type="Pfam" id="PF00078">
    <property type="entry name" value="RVT_1"/>
    <property type="match status" value="1"/>
</dbReference>
<dbReference type="Gene3D" id="3.30.70.270">
    <property type="match status" value="1"/>
</dbReference>
<dbReference type="SUPFAM" id="SSF56672">
    <property type="entry name" value="DNA/RNA polymerases"/>
    <property type="match status" value="1"/>
</dbReference>
<feature type="domain" description="Reverse transcriptase" evidence="2">
    <location>
        <begin position="3"/>
        <end position="67"/>
    </location>
</feature>
<evidence type="ECO:0000259" key="2">
    <source>
        <dbReference type="Pfam" id="PF00078"/>
    </source>
</evidence>
<feature type="compositionally biased region" description="Basic and acidic residues" evidence="1">
    <location>
        <begin position="191"/>
        <end position="200"/>
    </location>
</feature>
<dbReference type="PANTHER" id="PTHR24559:SF444">
    <property type="entry name" value="REVERSE TRANSCRIPTASE DOMAIN-CONTAINING PROTEIN"/>
    <property type="match status" value="1"/>
</dbReference>
<evidence type="ECO:0000313" key="3">
    <source>
        <dbReference type="EMBL" id="KAL1123623.1"/>
    </source>
</evidence>
<dbReference type="InterPro" id="IPR043128">
    <property type="entry name" value="Rev_trsase/Diguanyl_cyclase"/>
</dbReference>
<evidence type="ECO:0000313" key="4">
    <source>
        <dbReference type="Proteomes" id="UP001558652"/>
    </source>
</evidence>
<dbReference type="InterPro" id="IPR043502">
    <property type="entry name" value="DNA/RNA_pol_sf"/>
</dbReference>
<organism evidence="3 4">
    <name type="scientific">Ranatra chinensis</name>
    <dbReference type="NCBI Taxonomy" id="642074"/>
    <lineage>
        <taxon>Eukaryota</taxon>
        <taxon>Metazoa</taxon>
        <taxon>Ecdysozoa</taxon>
        <taxon>Arthropoda</taxon>
        <taxon>Hexapoda</taxon>
        <taxon>Insecta</taxon>
        <taxon>Pterygota</taxon>
        <taxon>Neoptera</taxon>
        <taxon>Paraneoptera</taxon>
        <taxon>Hemiptera</taxon>
        <taxon>Heteroptera</taxon>
        <taxon>Panheteroptera</taxon>
        <taxon>Nepomorpha</taxon>
        <taxon>Nepidae</taxon>
        <taxon>Ranatrinae</taxon>
        <taxon>Ranatra</taxon>
    </lineage>
</organism>
<dbReference type="AlphaFoldDB" id="A0ABD0YV04"/>
<dbReference type="GO" id="GO:0071897">
    <property type="term" value="P:DNA biosynthetic process"/>
    <property type="evidence" value="ECO:0007669"/>
    <property type="project" value="UniProtKB-ARBA"/>
</dbReference>
<keyword evidence="4" id="KW-1185">Reference proteome</keyword>
<protein>
    <recommendedName>
        <fullName evidence="2">Reverse transcriptase domain-containing protein</fullName>
    </recommendedName>
</protein>
<evidence type="ECO:0000256" key="1">
    <source>
        <dbReference type="SAM" id="MobiDB-lite"/>
    </source>
</evidence>
<name>A0ABD0YV04_9HEMI</name>
<reference evidence="3 4" key="1">
    <citation type="submission" date="2024-07" db="EMBL/GenBank/DDBJ databases">
        <title>Chromosome-level genome assembly of the water stick insect Ranatra chinensis (Heteroptera: Nepidae).</title>
        <authorList>
            <person name="Liu X."/>
        </authorList>
    </citation>
    <scope>NUCLEOTIDE SEQUENCE [LARGE SCALE GENOMIC DNA]</scope>
    <source>
        <strain evidence="3">Cailab_2021Rc</strain>
        <tissue evidence="3">Muscle</tissue>
    </source>
</reference>
<feature type="compositionally biased region" description="Polar residues" evidence="1">
    <location>
        <begin position="170"/>
        <end position="181"/>
    </location>
</feature>
<sequence length="200" mass="21908">MLDRTNGALVFGLFDLKAGYRQIRMHEAGCEKTAFQFGRGKCEFTPMPFGLRIAPTMFQRLIDEFLSIKIVSGTDVRTSCHRYGQATNRDVQTAMDSILESVEQKVNSEEIRRTTVRPTRRDVRNAVGKCTPLYTGTSAESSGVDRVVSNGGGSNVSLSMLEASSGNVCSLRSQGRQQTPEDSALVNDSGLPKDSHNLPL</sequence>
<dbReference type="Proteomes" id="UP001558652">
    <property type="component" value="Unassembled WGS sequence"/>
</dbReference>
<dbReference type="EMBL" id="JBFDAA010000012">
    <property type="protein sequence ID" value="KAL1123623.1"/>
    <property type="molecule type" value="Genomic_DNA"/>
</dbReference>
<dbReference type="InterPro" id="IPR000477">
    <property type="entry name" value="RT_dom"/>
</dbReference>
<proteinExistence type="predicted"/>
<dbReference type="PANTHER" id="PTHR24559">
    <property type="entry name" value="TRANSPOSON TY3-I GAG-POL POLYPROTEIN"/>
    <property type="match status" value="1"/>
</dbReference>
<feature type="region of interest" description="Disordered" evidence="1">
    <location>
        <begin position="170"/>
        <end position="200"/>
    </location>
</feature>
<dbReference type="Gene3D" id="3.10.10.10">
    <property type="entry name" value="HIV Type 1 Reverse Transcriptase, subunit A, domain 1"/>
    <property type="match status" value="1"/>
</dbReference>
<gene>
    <name evidence="3" type="ORF">AAG570_002699</name>
</gene>
<accession>A0ABD0YV04</accession>